<gene>
    <name evidence="5" type="ORF">CTAYLR_007117</name>
</gene>
<accession>A0AAD7U782</accession>
<dbReference type="Pfam" id="PF00271">
    <property type="entry name" value="Helicase_C"/>
    <property type="match status" value="1"/>
</dbReference>
<feature type="domain" description="Helicase C-terminal" evidence="4">
    <location>
        <begin position="802"/>
        <end position="969"/>
    </location>
</feature>
<dbReference type="SMART" id="SM00490">
    <property type="entry name" value="HELICc"/>
    <property type="match status" value="1"/>
</dbReference>
<dbReference type="GO" id="GO:0005524">
    <property type="term" value="F:ATP binding"/>
    <property type="evidence" value="ECO:0007669"/>
    <property type="project" value="InterPro"/>
</dbReference>
<feature type="compositionally biased region" description="Basic and acidic residues" evidence="2">
    <location>
        <begin position="322"/>
        <end position="340"/>
    </location>
</feature>
<dbReference type="InterPro" id="IPR038718">
    <property type="entry name" value="SNF2-like_sf"/>
</dbReference>
<feature type="compositionally biased region" description="Low complexity" evidence="2">
    <location>
        <begin position="154"/>
        <end position="166"/>
    </location>
</feature>
<feature type="region of interest" description="Disordered" evidence="2">
    <location>
        <begin position="977"/>
        <end position="999"/>
    </location>
</feature>
<evidence type="ECO:0000259" key="3">
    <source>
        <dbReference type="PROSITE" id="PS51192"/>
    </source>
</evidence>
<dbReference type="PROSITE" id="PS51192">
    <property type="entry name" value="HELICASE_ATP_BIND_1"/>
    <property type="match status" value="1"/>
</dbReference>
<keyword evidence="1" id="KW-0378">Hydrolase</keyword>
<feature type="compositionally biased region" description="Basic residues" evidence="2">
    <location>
        <begin position="348"/>
        <end position="357"/>
    </location>
</feature>
<dbReference type="InterPro" id="IPR014001">
    <property type="entry name" value="Helicase_ATP-bd"/>
</dbReference>
<dbReference type="SMART" id="SM00487">
    <property type="entry name" value="DEXDc"/>
    <property type="match status" value="1"/>
</dbReference>
<dbReference type="GO" id="GO:0016787">
    <property type="term" value="F:hydrolase activity"/>
    <property type="evidence" value="ECO:0007669"/>
    <property type="project" value="UniProtKB-KW"/>
</dbReference>
<dbReference type="Pfam" id="PF00176">
    <property type="entry name" value="SNF2-rel_dom"/>
    <property type="match status" value="1"/>
</dbReference>
<feature type="region of interest" description="Disordered" evidence="2">
    <location>
        <begin position="726"/>
        <end position="759"/>
    </location>
</feature>
<feature type="region of interest" description="Disordered" evidence="2">
    <location>
        <begin position="507"/>
        <end position="544"/>
    </location>
</feature>
<dbReference type="AlphaFoldDB" id="A0AAD7U782"/>
<reference evidence="5" key="1">
    <citation type="submission" date="2023-01" db="EMBL/GenBank/DDBJ databases">
        <title>Metagenome sequencing of chrysophaentin producing Chrysophaeum taylorii.</title>
        <authorList>
            <person name="Davison J."/>
            <person name="Bewley C."/>
        </authorList>
    </citation>
    <scope>NUCLEOTIDE SEQUENCE</scope>
    <source>
        <strain evidence="5">NIES-1699</strain>
    </source>
</reference>
<feature type="compositionally biased region" description="Polar residues" evidence="2">
    <location>
        <begin position="980"/>
        <end position="996"/>
    </location>
</feature>
<dbReference type="CDD" id="cd18793">
    <property type="entry name" value="SF2_C_SNF"/>
    <property type="match status" value="1"/>
</dbReference>
<evidence type="ECO:0000259" key="4">
    <source>
        <dbReference type="PROSITE" id="PS51194"/>
    </source>
</evidence>
<sequence>MAHAGERLAPLFMLSHGSASTGMDSTPFVFEQVVRVEEASSNGQAESENAAYARQRALLRTWRDALDSPGQARAKAATRTSTAATRLWANGADDTTKTEAVAVRVRAIEESRAATTTPPRGGRSSEQQPPADSSPRGGRPRTGDLDATGAVDQRSSTAAATTTRETTASWAWMAAVPADRPLDYREYLAPFKSIGKCRETRALEKDERRRHAEHDEWRRRRHAAFCRALVNHRDDFFKRNKQRRNDAAKCARACKAHFEAIFHRAEVEESKAGRRRLQALRANDMEAYTKLVEETKNERLKFLLEQTDNYIVSITEKVKAQRQNEEYDEARAARSHDRGDGATAAGTHLRRSNKRQRPSSSGGGGVEFLLERTEDERRRATSEYYAMTHARVEEVRQPKMLVGGTLKEYQLAGLSWLVSLYNNRLNGILADEMGLGKTIQSIALLAHLAEEKHNFGPFMVVAPLSTLSNWANEFAKWTPDLVVLCYKGPPTARKDVQKDIQQYLTARKRSGRDVVPSRSEVGKKKPRDHDDDDGDDHPTGVAQHEKPNFSVLLTTYEYVMRDRAVLRKVDWQYIIVDEGHRMKNANSKFAQTLGNLYTAKRRLLLTGTPLQNSLPELWALLNFLLPSIFSSVDTFEGWFNKPFAQFGAASQQQALSEDGGALGHEERMLVINRLHEVLRPFVLRRVKAAVLGQLPEKIEKVIRCDLSSWQKILYEQIRSSRGSSLTTATGVDVKGGDDDADDAASEDRAASSSATTTTSGAQRGLNNVLMQLRKCCNHPYLFRTDAYRIDEAMIRASGKFLLLDAMLPKFKAAGHRVLLFSQMTAVMDLLEEFFNFRDYEYLRLDGSTPADERERRVARFNDACSPTFVFLLSTRAGGLGLNLASADTVVIFDSDWNPMMDAQAQDRAHRIGQRNDVRVFRLVAAAPVEERILARATDKLNMNSLVVEAGKFNKDSRAHERRQMLEELLKEYACEDHNGSDQASQDNGDADSSNGEKTNEAQLAETIATSADELALYTKCDAERAKHGETLRPMTLDEVPAWVKAGNDSSLEPLPAKTNDEPLFLDARHRAARKKKDTPYYDSLSERNFLKLVESGSLDRPKPHYRTIGRPGDLVVRLRLVKRTPKK</sequence>
<dbReference type="PANTHER" id="PTHR10799">
    <property type="entry name" value="SNF2/RAD54 HELICASE FAMILY"/>
    <property type="match status" value="1"/>
</dbReference>
<dbReference type="InterPro" id="IPR049730">
    <property type="entry name" value="SNF2/RAD54-like_C"/>
</dbReference>
<dbReference type="InterPro" id="IPR000330">
    <property type="entry name" value="SNF2_N"/>
</dbReference>
<name>A0AAD7U782_9STRA</name>
<dbReference type="PROSITE" id="PS51194">
    <property type="entry name" value="HELICASE_CTER"/>
    <property type="match status" value="1"/>
</dbReference>
<evidence type="ECO:0000256" key="2">
    <source>
        <dbReference type="SAM" id="MobiDB-lite"/>
    </source>
</evidence>
<dbReference type="EMBL" id="JAQMWT010000553">
    <property type="protein sequence ID" value="KAJ8599552.1"/>
    <property type="molecule type" value="Genomic_DNA"/>
</dbReference>
<evidence type="ECO:0000313" key="6">
    <source>
        <dbReference type="Proteomes" id="UP001230188"/>
    </source>
</evidence>
<dbReference type="InterPro" id="IPR027417">
    <property type="entry name" value="P-loop_NTPase"/>
</dbReference>
<feature type="region of interest" description="Disordered" evidence="2">
    <location>
        <begin position="109"/>
        <end position="166"/>
    </location>
</feature>
<proteinExistence type="predicted"/>
<keyword evidence="6" id="KW-1185">Reference proteome</keyword>
<feature type="region of interest" description="Disordered" evidence="2">
    <location>
        <begin position="322"/>
        <end position="374"/>
    </location>
</feature>
<feature type="domain" description="Helicase ATP-binding" evidence="3">
    <location>
        <begin position="418"/>
        <end position="627"/>
    </location>
</feature>
<organism evidence="5 6">
    <name type="scientific">Chrysophaeum taylorii</name>
    <dbReference type="NCBI Taxonomy" id="2483200"/>
    <lineage>
        <taxon>Eukaryota</taxon>
        <taxon>Sar</taxon>
        <taxon>Stramenopiles</taxon>
        <taxon>Ochrophyta</taxon>
        <taxon>Pelagophyceae</taxon>
        <taxon>Pelagomonadales</taxon>
        <taxon>Pelagomonadaceae</taxon>
        <taxon>Chrysophaeum</taxon>
    </lineage>
</organism>
<protein>
    <submittedName>
        <fullName evidence="5">Uncharacterized protein</fullName>
    </submittedName>
</protein>
<feature type="compositionally biased region" description="Low complexity" evidence="2">
    <location>
        <begin position="750"/>
        <end position="759"/>
    </location>
</feature>
<dbReference type="Proteomes" id="UP001230188">
    <property type="component" value="Unassembled WGS sequence"/>
</dbReference>
<evidence type="ECO:0000313" key="5">
    <source>
        <dbReference type="EMBL" id="KAJ8599552.1"/>
    </source>
</evidence>
<dbReference type="SUPFAM" id="SSF52540">
    <property type="entry name" value="P-loop containing nucleoside triphosphate hydrolases"/>
    <property type="match status" value="2"/>
</dbReference>
<evidence type="ECO:0000256" key="1">
    <source>
        <dbReference type="ARBA" id="ARBA00022801"/>
    </source>
</evidence>
<dbReference type="Gene3D" id="3.40.50.10810">
    <property type="entry name" value="Tandem AAA-ATPase domain"/>
    <property type="match status" value="1"/>
</dbReference>
<comment type="caution">
    <text evidence="5">The sequence shown here is derived from an EMBL/GenBank/DDBJ whole genome shotgun (WGS) entry which is preliminary data.</text>
</comment>
<dbReference type="Gene3D" id="3.40.50.300">
    <property type="entry name" value="P-loop containing nucleotide triphosphate hydrolases"/>
    <property type="match status" value="1"/>
</dbReference>
<feature type="compositionally biased region" description="Polar residues" evidence="2">
    <location>
        <begin position="113"/>
        <end position="131"/>
    </location>
</feature>
<feature type="compositionally biased region" description="Basic and acidic residues" evidence="2">
    <location>
        <begin position="520"/>
        <end position="529"/>
    </location>
</feature>
<dbReference type="InterPro" id="IPR001650">
    <property type="entry name" value="Helicase_C-like"/>
</dbReference>